<sequence>LRRGQREKWGANGLAPLSQIAQRGSVNTQKNFLPLFRPRHQRKRLAPCPMRVLMSILEQARRCRWIFGPLRVPLAACPPIAGRAAPPDVFSHQPSSPVFAHIFPFGGGPLAKRAVPTTAAGLGSPVSSVRRRIAVSGSCVLDCPESGRGSFSACFYCCCRGWAFSSKPSPFPAAAACCYYVRSGGFPTIFCHQSLIAACYFLRLSCDAGPPMPKPLPWAAAMARHGALRGLRALSQCLRPAQKQQHAAVTRQSNVWYPLPWSIRHVGKPANCRSGCMHGGERLFDVVAG</sequence>
<gene>
    <name evidence="1" type="ORF">DL89DRAFT_316301</name>
</gene>
<dbReference type="EMBL" id="MCFD01000006">
    <property type="protein sequence ID" value="ORX70132.1"/>
    <property type="molecule type" value="Genomic_DNA"/>
</dbReference>
<evidence type="ECO:0000313" key="1">
    <source>
        <dbReference type="EMBL" id="ORX70132.1"/>
    </source>
</evidence>
<reference evidence="1 2" key="1">
    <citation type="submission" date="2016-07" db="EMBL/GenBank/DDBJ databases">
        <title>Pervasive Adenine N6-methylation of Active Genes in Fungi.</title>
        <authorList>
            <consortium name="DOE Joint Genome Institute"/>
            <person name="Mondo S.J."/>
            <person name="Dannebaum R.O."/>
            <person name="Kuo R.C."/>
            <person name="Labutti K."/>
            <person name="Haridas S."/>
            <person name="Kuo A."/>
            <person name="Salamov A."/>
            <person name="Ahrendt S.R."/>
            <person name="Lipzen A."/>
            <person name="Sullivan W."/>
            <person name="Andreopoulos W.B."/>
            <person name="Clum A."/>
            <person name="Lindquist E."/>
            <person name="Daum C."/>
            <person name="Ramamoorthy G.K."/>
            <person name="Gryganskyi A."/>
            <person name="Culley D."/>
            <person name="Magnuson J.K."/>
            <person name="James T.Y."/>
            <person name="O'Malley M.A."/>
            <person name="Stajich J.E."/>
            <person name="Spatafora J.W."/>
            <person name="Visel A."/>
            <person name="Grigoriev I.V."/>
        </authorList>
    </citation>
    <scope>NUCLEOTIDE SEQUENCE [LARGE SCALE GENOMIC DNA]</scope>
    <source>
        <strain evidence="1 2">ATCC 12442</strain>
    </source>
</reference>
<evidence type="ECO:0000313" key="2">
    <source>
        <dbReference type="Proteomes" id="UP000193922"/>
    </source>
</evidence>
<accession>A0A1Y1W9K8</accession>
<name>A0A1Y1W9K8_9FUNG</name>
<dbReference type="Proteomes" id="UP000193922">
    <property type="component" value="Unassembled WGS sequence"/>
</dbReference>
<organism evidence="1 2">
    <name type="scientific">Linderina pennispora</name>
    <dbReference type="NCBI Taxonomy" id="61395"/>
    <lineage>
        <taxon>Eukaryota</taxon>
        <taxon>Fungi</taxon>
        <taxon>Fungi incertae sedis</taxon>
        <taxon>Zoopagomycota</taxon>
        <taxon>Kickxellomycotina</taxon>
        <taxon>Kickxellomycetes</taxon>
        <taxon>Kickxellales</taxon>
        <taxon>Kickxellaceae</taxon>
        <taxon>Linderina</taxon>
    </lineage>
</organism>
<keyword evidence="2" id="KW-1185">Reference proteome</keyword>
<protein>
    <submittedName>
        <fullName evidence="1">Uncharacterized protein</fullName>
    </submittedName>
</protein>
<dbReference type="AlphaFoldDB" id="A0A1Y1W9K8"/>
<proteinExistence type="predicted"/>
<comment type="caution">
    <text evidence="1">The sequence shown here is derived from an EMBL/GenBank/DDBJ whole genome shotgun (WGS) entry which is preliminary data.</text>
</comment>
<dbReference type="GeneID" id="63807708"/>
<dbReference type="RefSeq" id="XP_040743770.1">
    <property type="nucleotide sequence ID" value="XM_040891060.1"/>
</dbReference>
<feature type="non-terminal residue" evidence="1">
    <location>
        <position position="1"/>
    </location>
</feature>